<dbReference type="Pfam" id="PF02677">
    <property type="entry name" value="QueH"/>
    <property type="match status" value="1"/>
</dbReference>
<protein>
    <recommendedName>
        <fullName evidence="5 17">Epoxyqueuosine reductase QueH</fullName>
        <ecNumber evidence="4 17">1.17.99.6</ecNumber>
    </recommendedName>
    <alternativeName>
        <fullName evidence="15 17">Queuosine biosynthesis protein QueH</fullName>
    </alternativeName>
</protein>
<dbReference type="HOGENOM" id="CLU_056003_0_0_0"/>
<dbReference type="GO" id="GO:0052693">
    <property type="term" value="F:epoxyqueuosine reductase activity"/>
    <property type="evidence" value="ECO:0007669"/>
    <property type="project" value="UniProtKB-UniRule"/>
</dbReference>
<sequence>MLVHVCCAPDAVYFLKRLREDFPQAEICAFFYDPNIHPYEEYRLRLLETERTCHHLGITLYEGEYDLESWMNAVKGLEEEPERGKRCEVCFDYRLQRSVRFAKEISATHFTTTLLMSPKKDFKTLSEVGRRLSESEGIEFLALDYRKGGGTQEMYRLSKELELYHQDYCGCIYGLFKQKKEKAMWDLISFGGRRPGSREERLFIKEVRLFAEKLGLSCKEWEFSFLNWKLLHSSLKVGEVAIPHYVVPFSRAIKGILKGKPEEVTEDVLYYKKGLKVVLLERLQDRPIEDINPISDPTFLVDKSYREMLLEKPISAQLEAELSWDTSSVLLVGSQGAEKVLGFPVDTLQDQRGVSLQEICNFIQEKEKEIREGSLAVALLGAESLGRSGSRFLEERLGIKVREAQWMPCF</sequence>
<dbReference type="EC" id="1.17.99.6" evidence="4 17"/>
<evidence type="ECO:0000256" key="13">
    <source>
        <dbReference type="ARBA" id="ARBA00023157"/>
    </source>
</evidence>
<keyword evidence="8 17" id="KW-0479">Metal-binding</keyword>
<gene>
    <name evidence="17" type="primary">queH</name>
    <name evidence="18" type="ORF">THERU_00125</name>
</gene>
<evidence type="ECO:0000256" key="7">
    <source>
        <dbReference type="ARBA" id="ARBA00022694"/>
    </source>
</evidence>
<evidence type="ECO:0000256" key="15">
    <source>
        <dbReference type="ARBA" id="ARBA00031446"/>
    </source>
</evidence>
<feature type="binding site" evidence="17">
    <location>
        <position position="7"/>
    </location>
    <ligand>
        <name>[4Fe-4S] cluster</name>
        <dbReference type="ChEBI" id="CHEBI:49883"/>
    </ligand>
</feature>
<feature type="binding site" evidence="17">
    <location>
        <position position="90"/>
    </location>
    <ligand>
        <name>[4Fe-4S] cluster</name>
        <dbReference type="ChEBI" id="CHEBI:49883"/>
    </ligand>
</feature>
<dbReference type="eggNOG" id="COG1636">
    <property type="taxonomic scope" value="Bacteria"/>
</dbReference>
<dbReference type="AlphaFoldDB" id="W0DA31"/>
<evidence type="ECO:0000256" key="3">
    <source>
        <dbReference type="ARBA" id="ARBA00008207"/>
    </source>
</evidence>
<evidence type="ECO:0000313" key="18">
    <source>
        <dbReference type="EMBL" id="AHE95314.1"/>
    </source>
</evidence>
<evidence type="ECO:0000313" key="19">
    <source>
        <dbReference type="Proteomes" id="UP000018914"/>
    </source>
</evidence>
<comment type="pathway">
    <text evidence="2 17">tRNA modification; tRNA-queuosine biosynthesis.</text>
</comment>
<evidence type="ECO:0000256" key="5">
    <source>
        <dbReference type="ARBA" id="ARBA00016895"/>
    </source>
</evidence>
<evidence type="ECO:0000256" key="11">
    <source>
        <dbReference type="ARBA" id="ARBA00023004"/>
    </source>
</evidence>
<dbReference type="PANTHER" id="PTHR36701">
    <property type="entry name" value="EPOXYQUEUOSINE REDUCTASE QUEH"/>
    <property type="match status" value="1"/>
</dbReference>
<reference evidence="18 19" key="1">
    <citation type="submission" date="2013-12" db="EMBL/GenBank/DDBJ databases">
        <authorList>
            <consortium name="DOE Joint Genome Institute"/>
            <person name="Eisen J."/>
            <person name="Huntemann M."/>
            <person name="Han J."/>
            <person name="Chen A."/>
            <person name="Kyrpides N."/>
            <person name="Mavromatis K."/>
            <person name="Markowitz V."/>
            <person name="Palaniappan K."/>
            <person name="Ivanova N."/>
            <person name="Schaumberg A."/>
            <person name="Pati A."/>
            <person name="Liolios K."/>
            <person name="Nordberg H.P."/>
            <person name="Cantor M.N."/>
            <person name="Hua S.X."/>
            <person name="Woyke T."/>
        </authorList>
    </citation>
    <scope>NUCLEOTIDE SEQUENCE [LARGE SCALE GENOMIC DNA]</scope>
    <source>
        <strain evidence="18 19">DSM 23557</strain>
    </source>
</reference>
<dbReference type="HAMAP" id="MF_02089">
    <property type="entry name" value="QueH"/>
    <property type="match status" value="1"/>
</dbReference>
<dbReference type="KEGG" id="trd:THERU_00125"/>
<keyword evidence="7 17" id="KW-0819">tRNA processing</keyword>
<name>W0DA31_9AQUI</name>
<evidence type="ECO:0000256" key="2">
    <source>
        <dbReference type="ARBA" id="ARBA00004691"/>
    </source>
</evidence>
<keyword evidence="6 17" id="KW-0004">4Fe-4S</keyword>
<evidence type="ECO:0000256" key="9">
    <source>
        <dbReference type="ARBA" id="ARBA00022785"/>
    </source>
</evidence>
<evidence type="ECO:0000256" key="1">
    <source>
        <dbReference type="ARBA" id="ARBA00002268"/>
    </source>
</evidence>
<dbReference type="InterPro" id="IPR003828">
    <property type="entry name" value="QueH"/>
</dbReference>
<comment type="similarity">
    <text evidence="3 17">Belongs to the QueH family.</text>
</comment>
<keyword evidence="13 17" id="KW-1015">Disulfide bond</keyword>
<keyword evidence="9 17" id="KW-0671">Queuosine biosynthesis</keyword>
<organism evidence="19">
    <name type="scientific">Thermocrinis ruber</name>
    <dbReference type="NCBI Taxonomy" id="75906"/>
    <lineage>
        <taxon>Bacteria</taxon>
        <taxon>Pseudomonadati</taxon>
        <taxon>Aquificota</taxon>
        <taxon>Aquificia</taxon>
        <taxon>Aquificales</taxon>
        <taxon>Aquificaceae</taxon>
        <taxon>Thermocrinis</taxon>
    </lineage>
</organism>
<proteinExistence type="inferred from homology"/>
<keyword evidence="12 17" id="KW-0411">Iron-sulfur</keyword>
<evidence type="ECO:0000256" key="10">
    <source>
        <dbReference type="ARBA" id="ARBA00023002"/>
    </source>
</evidence>
<evidence type="ECO:0000256" key="16">
    <source>
        <dbReference type="ARBA" id="ARBA00047415"/>
    </source>
</evidence>
<dbReference type="GO" id="GO:0051539">
    <property type="term" value="F:4 iron, 4 sulfur cluster binding"/>
    <property type="evidence" value="ECO:0007669"/>
    <property type="project" value="UniProtKB-UniRule"/>
</dbReference>
<keyword evidence="19" id="KW-1185">Reference proteome</keyword>
<dbReference type="Proteomes" id="UP000018914">
    <property type="component" value="Chromosome"/>
</dbReference>
<dbReference type="UniPathway" id="UPA00392"/>
<evidence type="ECO:0000256" key="12">
    <source>
        <dbReference type="ARBA" id="ARBA00023014"/>
    </source>
</evidence>
<feature type="disulfide bond" description="Redox-active" evidence="17">
    <location>
        <begin position="169"/>
        <end position="171"/>
    </location>
</feature>
<evidence type="ECO:0000256" key="4">
    <source>
        <dbReference type="ARBA" id="ARBA00012622"/>
    </source>
</evidence>
<comment type="catalytic activity">
    <reaction evidence="16 17">
        <text>epoxyqueuosine(34) in tRNA + AH2 = queuosine(34) in tRNA + A + H2O</text>
        <dbReference type="Rhea" id="RHEA:32159"/>
        <dbReference type="Rhea" id="RHEA-COMP:18571"/>
        <dbReference type="Rhea" id="RHEA-COMP:18582"/>
        <dbReference type="ChEBI" id="CHEBI:13193"/>
        <dbReference type="ChEBI" id="CHEBI:15377"/>
        <dbReference type="ChEBI" id="CHEBI:17499"/>
        <dbReference type="ChEBI" id="CHEBI:194431"/>
        <dbReference type="ChEBI" id="CHEBI:194443"/>
        <dbReference type="EC" id="1.17.99.6"/>
    </reaction>
</comment>
<evidence type="ECO:0000256" key="6">
    <source>
        <dbReference type="ARBA" id="ARBA00022485"/>
    </source>
</evidence>
<evidence type="ECO:0000256" key="17">
    <source>
        <dbReference type="HAMAP-Rule" id="MF_02089"/>
    </source>
</evidence>
<accession>W0DA31</accession>
<evidence type="ECO:0000256" key="14">
    <source>
        <dbReference type="ARBA" id="ARBA00023284"/>
    </source>
</evidence>
<comment type="function">
    <text evidence="1 17">Catalyzes the conversion of epoxyqueuosine (oQ) to queuosine (Q), which is a hypermodified base found in the wobble positions of tRNA(Asp), tRNA(Asn), tRNA(His) and tRNA(Tyr).</text>
</comment>
<keyword evidence="14 17" id="KW-0676">Redox-active center</keyword>
<dbReference type="EMBL" id="CP007028">
    <property type="protein sequence ID" value="AHE95314.1"/>
    <property type="molecule type" value="Genomic_DNA"/>
</dbReference>
<evidence type="ECO:0000256" key="8">
    <source>
        <dbReference type="ARBA" id="ARBA00022723"/>
    </source>
</evidence>
<keyword evidence="10 17" id="KW-0560">Oxidoreductase</keyword>
<dbReference type="PANTHER" id="PTHR36701:SF1">
    <property type="entry name" value="EPOXYQUEUOSINE REDUCTASE QUEH"/>
    <property type="match status" value="1"/>
</dbReference>
<feature type="binding site" evidence="17">
    <location>
        <position position="6"/>
    </location>
    <ligand>
        <name>[4Fe-4S] cluster</name>
        <dbReference type="ChEBI" id="CHEBI:49883"/>
    </ligand>
</feature>
<keyword evidence="11 17" id="KW-0408">Iron</keyword>
<feature type="binding site" evidence="17">
    <location>
        <position position="87"/>
    </location>
    <ligand>
        <name>[4Fe-4S] cluster</name>
        <dbReference type="ChEBI" id="CHEBI:49883"/>
    </ligand>
</feature>
<dbReference type="GO" id="GO:0008616">
    <property type="term" value="P:tRNA queuosine(34) biosynthetic process"/>
    <property type="evidence" value="ECO:0007669"/>
    <property type="project" value="UniProtKB-UniRule"/>
</dbReference>
<dbReference type="GO" id="GO:0046872">
    <property type="term" value="F:metal ion binding"/>
    <property type="evidence" value="ECO:0007669"/>
    <property type="project" value="UniProtKB-KW"/>
</dbReference>
<dbReference type="STRING" id="75906.THERU_00125"/>